<name>G5NG91_SALET</name>
<comment type="caution">
    <text evidence="1">The sequence shown here is derived from an EMBL/GenBank/DDBJ whole genome shotgun (WGS) entry which is preliminary data.</text>
</comment>
<reference evidence="1 2" key="1">
    <citation type="journal article" date="2011" name="BMC Genomics">
        <title>Genome sequencing reveals diversification of virulence factor content and possible host adaptation in distinct subpopulations of Salmonella enterica.</title>
        <authorList>
            <person name="den Bakker H.C."/>
            <person name="Moreno Switt A.I."/>
            <person name="Govoni G."/>
            <person name="Cummings C.A."/>
            <person name="Ranieri M.L."/>
            <person name="Degoricija L."/>
            <person name="Hoelzer K."/>
            <person name="Rodriguez-Rivera L.D."/>
            <person name="Brown S."/>
            <person name="Bolchacova E."/>
            <person name="Furtado M.R."/>
            <person name="Wiedmann M."/>
        </authorList>
    </citation>
    <scope>NUCLEOTIDE SEQUENCE [LARGE SCALE GENOMIC DNA]</scope>
    <source>
        <strain evidence="1 2">R8-3668</strain>
    </source>
</reference>
<organism evidence="1 2">
    <name type="scientific">Salmonella enterica subsp. enterica serovar Inverness str. R8-3668</name>
    <dbReference type="NCBI Taxonomy" id="913075"/>
    <lineage>
        <taxon>Bacteria</taxon>
        <taxon>Pseudomonadati</taxon>
        <taxon>Pseudomonadota</taxon>
        <taxon>Gammaproteobacteria</taxon>
        <taxon>Enterobacterales</taxon>
        <taxon>Enterobacteriaceae</taxon>
        <taxon>Salmonella</taxon>
    </lineage>
</organism>
<dbReference type="Proteomes" id="UP000003532">
    <property type="component" value="Unassembled WGS sequence"/>
</dbReference>
<sequence length="37" mass="4095">SVQKRDLTAISHHNYRPTSPAGVAGNEYLSLIHTQEC</sequence>
<proteinExistence type="predicted"/>
<evidence type="ECO:0000313" key="2">
    <source>
        <dbReference type="Proteomes" id="UP000003532"/>
    </source>
</evidence>
<gene>
    <name evidence="1" type="ORF">LTSEINV_3858</name>
</gene>
<dbReference type="AlphaFoldDB" id="G5NG91"/>
<accession>G5NG91</accession>
<protein>
    <submittedName>
        <fullName evidence="1">Uncharacterized protein</fullName>
    </submittedName>
</protein>
<dbReference type="EMBL" id="AFCO01001252">
    <property type="protein sequence ID" value="EHC54540.1"/>
    <property type="molecule type" value="Genomic_DNA"/>
</dbReference>
<evidence type="ECO:0000313" key="1">
    <source>
        <dbReference type="EMBL" id="EHC54540.1"/>
    </source>
</evidence>
<dbReference type="BioCyc" id="SENT913075:G120P-4971-MONOMER"/>
<feature type="non-terminal residue" evidence="1">
    <location>
        <position position="1"/>
    </location>
</feature>